<dbReference type="OrthoDB" id="115900at2759"/>
<proteinExistence type="predicted"/>
<accession>A0A6A3JN56</accession>
<evidence type="ECO:0000313" key="4">
    <source>
        <dbReference type="Proteomes" id="UP000429607"/>
    </source>
</evidence>
<evidence type="ECO:0000313" key="5">
    <source>
        <dbReference type="Proteomes" id="UP000435112"/>
    </source>
</evidence>
<comment type="caution">
    <text evidence="3">The sequence shown here is derived from an EMBL/GenBank/DDBJ whole genome shotgun (WGS) entry which is preliminary data.</text>
</comment>
<dbReference type="Proteomes" id="UP000429607">
    <property type="component" value="Unassembled WGS sequence"/>
</dbReference>
<dbReference type="EMBL" id="QXFV01001946">
    <property type="protein sequence ID" value="KAE8995452.1"/>
    <property type="molecule type" value="Genomic_DNA"/>
</dbReference>
<name>A0A6A3JN56_9STRA</name>
<sequence>MEESEGGMEFGSEKRKVGSSGLTSPKPTRLQRKSESHASPAAKKRLKQSKKPDSPSMDRPVSLFQQLLLLSYRAGRDFAGRLEIIGVGSAGRVEIICVGAAGRVEIICVGAAGRVEIICVGAAGRVEIASVGAAVAVNGGYSPPIAVAGVSTTNTEASDKDRAAVLSVMARRFRSLNDN</sequence>
<evidence type="ECO:0000313" key="3">
    <source>
        <dbReference type="EMBL" id="KAE8995452.1"/>
    </source>
</evidence>
<evidence type="ECO:0000256" key="1">
    <source>
        <dbReference type="SAM" id="MobiDB-lite"/>
    </source>
</evidence>
<gene>
    <name evidence="3" type="ORF">PR001_g20117</name>
    <name evidence="2" type="ORF">PR002_g21338</name>
</gene>
<dbReference type="EMBL" id="QXFU01002145">
    <property type="protein sequence ID" value="KAE8989817.1"/>
    <property type="molecule type" value="Genomic_DNA"/>
</dbReference>
<dbReference type="AlphaFoldDB" id="A0A6A3JN56"/>
<evidence type="ECO:0000313" key="2">
    <source>
        <dbReference type="EMBL" id="KAE8989817.1"/>
    </source>
</evidence>
<protein>
    <submittedName>
        <fullName evidence="3">Uncharacterized protein</fullName>
    </submittedName>
</protein>
<feature type="region of interest" description="Disordered" evidence="1">
    <location>
        <begin position="1"/>
        <end position="59"/>
    </location>
</feature>
<organism evidence="3 4">
    <name type="scientific">Phytophthora rubi</name>
    <dbReference type="NCBI Taxonomy" id="129364"/>
    <lineage>
        <taxon>Eukaryota</taxon>
        <taxon>Sar</taxon>
        <taxon>Stramenopiles</taxon>
        <taxon>Oomycota</taxon>
        <taxon>Peronosporomycetes</taxon>
        <taxon>Peronosporales</taxon>
        <taxon>Peronosporaceae</taxon>
        <taxon>Phytophthora</taxon>
    </lineage>
</organism>
<dbReference type="Proteomes" id="UP000435112">
    <property type="component" value="Unassembled WGS sequence"/>
</dbReference>
<reference evidence="4 5" key="1">
    <citation type="submission" date="2018-09" db="EMBL/GenBank/DDBJ databases">
        <title>Genomic investigation of the strawberry pathogen Phytophthora fragariae indicates pathogenicity is determined by transcriptional variation in three key races.</title>
        <authorList>
            <person name="Adams T.M."/>
            <person name="Armitage A.D."/>
            <person name="Sobczyk M.K."/>
            <person name="Bates H.J."/>
            <person name="Dunwell J.M."/>
            <person name="Nellist C.F."/>
            <person name="Harrison R.J."/>
        </authorList>
    </citation>
    <scope>NUCLEOTIDE SEQUENCE [LARGE SCALE GENOMIC DNA]</scope>
    <source>
        <strain evidence="3 4">SCRP249</strain>
        <strain evidence="2 5">SCRP324</strain>
    </source>
</reference>